<dbReference type="Proteomes" id="UP001501624">
    <property type="component" value="Unassembled WGS sequence"/>
</dbReference>
<reference evidence="3" key="1">
    <citation type="journal article" date="2019" name="Int. J. Syst. Evol. Microbiol.">
        <title>The Global Catalogue of Microorganisms (GCM) 10K type strain sequencing project: providing services to taxonomists for standard genome sequencing and annotation.</title>
        <authorList>
            <consortium name="The Broad Institute Genomics Platform"/>
            <consortium name="The Broad Institute Genome Sequencing Center for Infectious Disease"/>
            <person name="Wu L."/>
            <person name="Ma J."/>
        </authorList>
    </citation>
    <scope>NUCLEOTIDE SEQUENCE [LARGE SCALE GENOMIC DNA]</scope>
    <source>
        <strain evidence="3">JCM 17017</strain>
    </source>
</reference>
<dbReference type="InterPro" id="IPR011045">
    <property type="entry name" value="N2O_reductase_N"/>
</dbReference>
<proteinExistence type="predicted"/>
<evidence type="ECO:0008006" key="4">
    <source>
        <dbReference type="Google" id="ProtNLM"/>
    </source>
</evidence>
<comment type="caution">
    <text evidence="2">The sequence shown here is derived from an EMBL/GenBank/DDBJ whole genome shotgun (WGS) entry which is preliminary data.</text>
</comment>
<evidence type="ECO:0000313" key="3">
    <source>
        <dbReference type="Proteomes" id="UP001501624"/>
    </source>
</evidence>
<gene>
    <name evidence="2" type="ORF">GCM10022380_72850</name>
</gene>
<dbReference type="SUPFAM" id="SSF50974">
    <property type="entry name" value="Nitrous oxide reductase, N-terminal domain"/>
    <property type="match status" value="1"/>
</dbReference>
<dbReference type="Gene3D" id="2.130.10.10">
    <property type="entry name" value="YVTN repeat-like/Quinoprotein amine dehydrogenase"/>
    <property type="match status" value="1"/>
</dbReference>
<accession>A0ABP7JHW4</accession>
<feature type="compositionally biased region" description="Low complexity" evidence="1">
    <location>
        <begin position="87"/>
        <end position="106"/>
    </location>
</feature>
<evidence type="ECO:0000256" key="1">
    <source>
        <dbReference type="SAM" id="MobiDB-lite"/>
    </source>
</evidence>
<protein>
    <recommendedName>
        <fullName evidence="4">40-residue YVTN family beta-propeller repeat-containing protein</fullName>
    </recommendedName>
</protein>
<dbReference type="InterPro" id="IPR015943">
    <property type="entry name" value="WD40/YVTN_repeat-like_dom_sf"/>
</dbReference>
<evidence type="ECO:0000313" key="2">
    <source>
        <dbReference type="EMBL" id="GAA3844015.1"/>
    </source>
</evidence>
<feature type="compositionally biased region" description="Basic residues" evidence="1">
    <location>
        <begin position="63"/>
        <end position="86"/>
    </location>
</feature>
<feature type="region of interest" description="Disordered" evidence="1">
    <location>
        <begin position="55"/>
        <end position="106"/>
    </location>
</feature>
<name>A0ABP7JHW4_9PSEU</name>
<organism evidence="2 3">
    <name type="scientific">Amycolatopsis tucumanensis</name>
    <dbReference type="NCBI Taxonomy" id="401106"/>
    <lineage>
        <taxon>Bacteria</taxon>
        <taxon>Bacillati</taxon>
        <taxon>Actinomycetota</taxon>
        <taxon>Actinomycetes</taxon>
        <taxon>Pseudonocardiales</taxon>
        <taxon>Pseudonocardiaceae</taxon>
        <taxon>Amycolatopsis</taxon>
    </lineage>
</organism>
<keyword evidence="3" id="KW-1185">Reference proteome</keyword>
<dbReference type="EMBL" id="BAABCM010000014">
    <property type="protein sequence ID" value="GAA3844015.1"/>
    <property type="molecule type" value="Genomic_DNA"/>
</dbReference>
<sequence>MPAVAYPPRIKVFVTNTGSRNLTVYDTRTTHLLAVAAGPSRVYVTNYSDNTVTVITRSPRLVTRQRGRHRDRRGRRHQPGHRHRPSRSGSGWPASSSSSRGGPKVY</sequence>